<comment type="caution">
    <text evidence="1">The sequence shown here is derived from an EMBL/GenBank/DDBJ whole genome shotgun (WGS) entry which is preliminary data.</text>
</comment>
<dbReference type="Proteomes" id="UP000735592">
    <property type="component" value="Unassembled WGS sequence"/>
</dbReference>
<protein>
    <submittedName>
        <fullName evidence="1">Uncharacterized protein</fullName>
    </submittedName>
</protein>
<keyword evidence="2" id="KW-1185">Reference proteome</keyword>
<reference evidence="1 2" key="1">
    <citation type="submission" date="2019-11" db="EMBL/GenBank/DDBJ databases">
        <title>Type strains purchased from KCTC, JCM and DSMZ.</title>
        <authorList>
            <person name="Lu H."/>
        </authorList>
    </citation>
    <scope>NUCLEOTIDE SEQUENCE [LARGE SCALE GENOMIC DNA]</scope>
    <source>
        <strain evidence="1 2">DSM 103461</strain>
    </source>
</reference>
<accession>A0ABW9SSG5</accession>
<evidence type="ECO:0000313" key="1">
    <source>
        <dbReference type="EMBL" id="MTW35102.1"/>
    </source>
</evidence>
<sequence length="746" mass="80860">MEFAESLLDPSQPSAIIPLAPDRWILLIAHASDAASARLVRLEAGELILGRVCDLPFPPSAFVVPPNGRHQPALSHPQPLRFATTNLAGCCYRDLVVVSAIRDCFSLVGEIREGAFIFTLGLNGDELIPLRSLQLPHFIPDPLFSHQRRRFDHLQLAPAGDRVILLYQPEAALNDLVKAEWLIVEPDGAIVWNCGAHLNRVIQGGTMLALGDQHVVLGAANIRSYPETAPREVQILILEYPVQYPPFQIIPPLGIEAHSIALARLPDGRLAVATTPCNAGGQGTLRIGQISASGIEWQATWHFSAAPGPIAICTTAGAAICCVYNTSDATTFAVMHTQRGNGEPFHQQRLRDGAADALYAFQLVASDTAIVLGRREDRLFAARFTLPLAGNLHSVPATARDLRLSHDGHDLALLSYIDNADQERLKFSAVSAEQLNNAITALALPDIDAATVTMLEAGRALVVLRQRSLPHAVLARRSHENVWTFDEPVMLTPFAARDLAVLALRPNLALVVWLASDERGSRSTSYMQLRIGAERIEAASMPLPLFTDDGKGAGTQREPRMLALPKDRFLLAYQNASGACLRIGRLTEEGSLVWGTVCRYADGATDVSLALLSPTRAALAYRDYIRDGDWATVVMVDLQRDEPAIGRAEIIHKAPTAAISEILNTPHGAMLAYRRGDSTQLQLADGDVQADGGRSDMRLPMRVRELTPAIPGEFAIARAGSKLLLAARHDGPSLLLHSINLEGKGQ</sequence>
<name>A0ABW9SSG5_9BURK</name>
<evidence type="ECO:0000313" key="2">
    <source>
        <dbReference type="Proteomes" id="UP000735592"/>
    </source>
</evidence>
<proteinExistence type="predicted"/>
<organism evidence="1 2">
    <name type="scientific">Pseudoduganella danionis</name>
    <dbReference type="NCBI Taxonomy" id="1890295"/>
    <lineage>
        <taxon>Bacteria</taxon>
        <taxon>Pseudomonadati</taxon>
        <taxon>Pseudomonadota</taxon>
        <taxon>Betaproteobacteria</taxon>
        <taxon>Burkholderiales</taxon>
        <taxon>Oxalobacteraceae</taxon>
        <taxon>Telluria group</taxon>
        <taxon>Pseudoduganella</taxon>
    </lineage>
</organism>
<dbReference type="EMBL" id="WNKW01000007">
    <property type="protein sequence ID" value="MTW35102.1"/>
    <property type="molecule type" value="Genomic_DNA"/>
</dbReference>
<gene>
    <name evidence="1" type="ORF">GM655_20060</name>
</gene>
<dbReference type="RefSeq" id="WP_155436448.1">
    <property type="nucleotide sequence ID" value="NZ_JBHLXK010000002.1"/>
</dbReference>